<dbReference type="AlphaFoldDB" id="A0A1E5V899"/>
<evidence type="ECO:0000259" key="2">
    <source>
        <dbReference type="Pfam" id="PF13968"/>
    </source>
</evidence>
<feature type="transmembrane region" description="Helical" evidence="1">
    <location>
        <begin position="444"/>
        <end position="470"/>
    </location>
</feature>
<reference evidence="3 4" key="1">
    <citation type="submission" date="2016-09" db="EMBL/GenBank/DDBJ databases">
        <title>The draft genome of Dichanthelium oligosanthes: A C3 panicoid grass species.</title>
        <authorList>
            <person name="Studer A.J."/>
            <person name="Schnable J.C."/>
            <person name="Brutnell T.P."/>
        </authorList>
    </citation>
    <scope>NUCLEOTIDE SEQUENCE [LARGE SCALE GENOMIC DNA]</scope>
    <source>
        <strain evidence="4">cv. Kellogg 1175</strain>
        <tissue evidence="3">Leaf</tissue>
    </source>
</reference>
<keyword evidence="1" id="KW-0472">Membrane</keyword>
<dbReference type="STRING" id="888268.A0A1E5V899"/>
<dbReference type="PANTHER" id="PTHR31325">
    <property type="entry name" value="OS01G0798800 PROTEIN-RELATED"/>
    <property type="match status" value="1"/>
</dbReference>
<dbReference type="InterPro" id="IPR025315">
    <property type="entry name" value="DUF4220"/>
</dbReference>
<feature type="transmembrane region" description="Helical" evidence="1">
    <location>
        <begin position="491"/>
        <end position="510"/>
    </location>
</feature>
<evidence type="ECO:0000313" key="4">
    <source>
        <dbReference type="Proteomes" id="UP000095767"/>
    </source>
</evidence>
<feature type="transmembrane region" description="Helical" evidence="1">
    <location>
        <begin position="80"/>
        <end position="100"/>
    </location>
</feature>
<keyword evidence="4" id="KW-1185">Reference proteome</keyword>
<organism evidence="3 4">
    <name type="scientific">Dichanthelium oligosanthes</name>
    <dbReference type="NCBI Taxonomy" id="888268"/>
    <lineage>
        <taxon>Eukaryota</taxon>
        <taxon>Viridiplantae</taxon>
        <taxon>Streptophyta</taxon>
        <taxon>Embryophyta</taxon>
        <taxon>Tracheophyta</taxon>
        <taxon>Spermatophyta</taxon>
        <taxon>Magnoliopsida</taxon>
        <taxon>Liliopsida</taxon>
        <taxon>Poales</taxon>
        <taxon>Poaceae</taxon>
        <taxon>PACMAD clade</taxon>
        <taxon>Panicoideae</taxon>
        <taxon>Panicodae</taxon>
        <taxon>Paniceae</taxon>
        <taxon>Dichantheliinae</taxon>
        <taxon>Dichanthelium</taxon>
    </lineage>
</organism>
<dbReference type="Proteomes" id="UP000095767">
    <property type="component" value="Unassembled WGS sequence"/>
</dbReference>
<dbReference type="InterPro" id="IPR007658">
    <property type="entry name" value="DUF594"/>
</dbReference>
<evidence type="ECO:0000256" key="1">
    <source>
        <dbReference type="SAM" id="Phobius"/>
    </source>
</evidence>
<evidence type="ECO:0000313" key="3">
    <source>
        <dbReference type="EMBL" id="OEL21379.1"/>
    </source>
</evidence>
<gene>
    <name evidence="3" type="ORF">BAE44_0017601</name>
</gene>
<dbReference type="OrthoDB" id="675757at2759"/>
<keyword evidence="1" id="KW-0812">Transmembrane</keyword>
<dbReference type="Pfam" id="PF04578">
    <property type="entry name" value="DUF594"/>
    <property type="match status" value="1"/>
</dbReference>
<feature type="transmembrane region" description="Helical" evidence="1">
    <location>
        <begin position="37"/>
        <end position="60"/>
    </location>
</feature>
<dbReference type="EMBL" id="LWDX02048050">
    <property type="protein sequence ID" value="OEL21379.1"/>
    <property type="molecule type" value="Genomic_DNA"/>
</dbReference>
<keyword evidence="1" id="KW-1133">Transmembrane helix</keyword>
<name>A0A1E5V899_9POAL</name>
<protein>
    <recommendedName>
        <fullName evidence="2">DUF4220 domain-containing protein</fullName>
    </recommendedName>
</protein>
<accession>A0A1E5V899</accession>
<proteinExistence type="predicted"/>
<feature type="transmembrane region" description="Helical" evidence="1">
    <location>
        <begin position="160"/>
        <end position="188"/>
    </location>
</feature>
<comment type="caution">
    <text evidence="3">The sequence shown here is derived from an EMBL/GenBank/DDBJ whole genome shotgun (WGS) entry which is preliminary data.</text>
</comment>
<feature type="transmembrane region" description="Helical" evidence="1">
    <location>
        <begin position="543"/>
        <end position="562"/>
    </location>
</feature>
<dbReference type="Pfam" id="PF13968">
    <property type="entry name" value="DUF4220"/>
    <property type="match status" value="1"/>
</dbReference>
<feature type="domain" description="DUF4220" evidence="2">
    <location>
        <begin position="155"/>
        <end position="576"/>
    </location>
</feature>
<sequence>MGLVPFNVFFRDDDIPEPDWCQPSTGTPDDDKKTMKLVFIVVIMTLMGSTLYVDGFLRLFVPRFTHTMRLFLGRFNLEPIARILLHFAFIQFLPLLSSVFSSSKDQHDNSEIFLILLWMLLVELIRKKVQGMMLPTNGSSFSRGNGRFTLMDYSEEATRLVWVGFLIYTTLGKFGLYPPVYAVFIILWSLGLVKLVQRAVNTWLASGSWHTARNPLLIAAYMQHITEEEQGQASCSSGRHPCDPIDMSECKFVVMGEEKLVMRDCKKERRQNKKAWVALKLATNTGYGYGVGRRIVMPAAARHQNDHHQAQGRPYCDQNEQKHFHVHLLIDRSKAKAKKEKGLVTVGNIWKMHKNHPRLFRSRRRQHLEDLCLSFSLFKMLRRRFEHYPMVEVGSTGTRNVMLQGLLNLDGDDQRPFQVLQLELEILINYYQQAAAPVVMSQPILFFCNFLLSIIFLSIFTVAAVFFILLPDGDIVLYCKGKSHPDSYPLFLKYSYPIITILLLLTVMSIETYEFWTVYVFSNWNIVRLLCSYGGARGLRRKVYFLIIAVRFFAHSVLHPWFTKTSMKVQQVSIVDSCGALDKYSARATPKPLPAKARTSIIQTLKAVNPDTGIVGLPPLDGLGLQSGGETTSTEIILACHLATELLEMTEHRHMTPAQLEHKAIASVLSKYCMYLVAHVPQLLPDDETWIADRHEDVRSCLEHVSRHYCFIFCAPTHECRKENALQILKVDEEDVHEPTTRRGLKLFRELEKRAAGADPHVWKQLACFWVGLLVYLAPSNDVQGHARALATWGSDLITCLWAFCTHAGITRQPLEYNDNDKDGMSV</sequence>